<feature type="transmembrane region" description="Helical" evidence="8">
    <location>
        <begin position="82"/>
        <end position="103"/>
    </location>
</feature>
<evidence type="ECO:0000256" key="2">
    <source>
        <dbReference type="ARBA" id="ARBA00022448"/>
    </source>
</evidence>
<dbReference type="GO" id="GO:0055085">
    <property type="term" value="P:transmembrane transport"/>
    <property type="evidence" value="ECO:0007669"/>
    <property type="project" value="InterPro"/>
</dbReference>
<dbReference type="Pfam" id="PF00528">
    <property type="entry name" value="BPD_transp_1"/>
    <property type="match status" value="1"/>
</dbReference>
<feature type="transmembrane region" description="Helical" evidence="8">
    <location>
        <begin position="275"/>
        <end position="299"/>
    </location>
</feature>
<sequence>MLHPGTSSTPAVRPTGRTTTAGTLCLLLGPALAVVLVLFAGGLVLGMLQAGGYVPGRGLSSLTVEHVGNVLLDSELLRSFGLTFYISATSTLIACLVSVLLAMALVRLAGRSRTIYFLLQLPLTVPHLVIAISVLLLLSPSGLIARLGVTVGLIDGASSFPLLVNDPLGIGILAVYVWKEIPFITFMLLAVLKNMGTELLEAGATLKATRRQRFFHITLPIIAPALGASGLIVFAFTFGAFEVPYLLGRTHPLLLPVWAYRNYSDIDLLSRPEGIAIGLLITVIIIVSIVLSHLLLGFARKRGITV</sequence>
<gene>
    <name evidence="10" type="ORF">SAMN02745124_02688</name>
</gene>
<evidence type="ECO:0000256" key="7">
    <source>
        <dbReference type="ARBA" id="ARBA00023136"/>
    </source>
</evidence>
<dbReference type="InterPro" id="IPR035906">
    <property type="entry name" value="MetI-like_sf"/>
</dbReference>
<feature type="transmembrane region" description="Helical" evidence="8">
    <location>
        <begin position="115"/>
        <end position="138"/>
    </location>
</feature>
<evidence type="ECO:0000256" key="3">
    <source>
        <dbReference type="ARBA" id="ARBA00022475"/>
    </source>
</evidence>
<feature type="transmembrane region" description="Helical" evidence="8">
    <location>
        <begin position="213"/>
        <end position="241"/>
    </location>
</feature>
<evidence type="ECO:0000256" key="8">
    <source>
        <dbReference type="RuleBase" id="RU363032"/>
    </source>
</evidence>
<evidence type="ECO:0000256" key="4">
    <source>
        <dbReference type="ARBA" id="ARBA00022519"/>
    </source>
</evidence>
<dbReference type="SUPFAM" id="SSF161098">
    <property type="entry name" value="MetI-like"/>
    <property type="match status" value="1"/>
</dbReference>
<feature type="domain" description="ABC transmembrane type-1" evidence="9">
    <location>
        <begin position="80"/>
        <end position="292"/>
    </location>
</feature>
<evidence type="ECO:0000259" key="9">
    <source>
        <dbReference type="PROSITE" id="PS50928"/>
    </source>
</evidence>
<dbReference type="RefSeq" id="WP_084540662.1">
    <property type="nucleotide sequence ID" value="NZ_FQXS01000016.1"/>
</dbReference>
<comment type="similarity">
    <text evidence="8">Belongs to the binding-protein-dependent transport system permease family.</text>
</comment>
<dbReference type="AlphaFoldDB" id="A0A1M5X3K0"/>
<keyword evidence="11" id="KW-1185">Reference proteome</keyword>
<dbReference type="PROSITE" id="PS50928">
    <property type="entry name" value="ABC_TM1"/>
    <property type="match status" value="1"/>
</dbReference>
<feature type="transmembrane region" description="Helical" evidence="8">
    <location>
        <begin position="21"/>
        <end position="48"/>
    </location>
</feature>
<evidence type="ECO:0000313" key="11">
    <source>
        <dbReference type="Proteomes" id="UP000184139"/>
    </source>
</evidence>
<keyword evidence="2 8" id="KW-0813">Transport</keyword>
<dbReference type="CDD" id="cd06261">
    <property type="entry name" value="TM_PBP2"/>
    <property type="match status" value="1"/>
</dbReference>
<accession>A0A1M5X3K0</accession>
<dbReference type="Gene3D" id="1.10.3720.10">
    <property type="entry name" value="MetI-like"/>
    <property type="match status" value="1"/>
</dbReference>
<evidence type="ECO:0000256" key="6">
    <source>
        <dbReference type="ARBA" id="ARBA00022989"/>
    </source>
</evidence>
<dbReference type="OrthoDB" id="9809681at2"/>
<dbReference type="EMBL" id="FQXS01000016">
    <property type="protein sequence ID" value="SHH93773.1"/>
    <property type="molecule type" value="Genomic_DNA"/>
</dbReference>
<dbReference type="GO" id="GO:0005886">
    <property type="term" value="C:plasma membrane"/>
    <property type="evidence" value="ECO:0007669"/>
    <property type="project" value="UniProtKB-SubCell"/>
</dbReference>
<name>A0A1M5X3K0_9BACT</name>
<reference evidence="10 11" key="1">
    <citation type="submission" date="2016-11" db="EMBL/GenBank/DDBJ databases">
        <authorList>
            <person name="Jaros S."/>
            <person name="Januszkiewicz K."/>
            <person name="Wedrychowicz H."/>
        </authorList>
    </citation>
    <scope>NUCLEOTIDE SEQUENCE [LARGE SCALE GENOMIC DNA]</scope>
    <source>
        <strain evidence="10 11">DSM 9705</strain>
    </source>
</reference>
<keyword evidence="3" id="KW-1003">Cell membrane</keyword>
<dbReference type="STRING" id="1121409.SAMN02745124_02688"/>
<keyword evidence="5 8" id="KW-0812">Transmembrane</keyword>
<organism evidence="10 11">
    <name type="scientific">Desulfofustis glycolicus DSM 9705</name>
    <dbReference type="NCBI Taxonomy" id="1121409"/>
    <lineage>
        <taxon>Bacteria</taxon>
        <taxon>Pseudomonadati</taxon>
        <taxon>Thermodesulfobacteriota</taxon>
        <taxon>Desulfobulbia</taxon>
        <taxon>Desulfobulbales</taxon>
        <taxon>Desulfocapsaceae</taxon>
        <taxon>Desulfofustis</taxon>
    </lineage>
</organism>
<evidence type="ECO:0000256" key="5">
    <source>
        <dbReference type="ARBA" id="ARBA00022692"/>
    </source>
</evidence>
<evidence type="ECO:0000256" key="1">
    <source>
        <dbReference type="ARBA" id="ARBA00004429"/>
    </source>
</evidence>
<dbReference type="Proteomes" id="UP000184139">
    <property type="component" value="Unassembled WGS sequence"/>
</dbReference>
<dbReference type="PANTHER" id="PTHR43357">
    <property type="entry name" value="INNER MEMBRANE ABC TRANSPORTER PERMEASE PROTEIN YDCV"/>
    <property type="match status" value="1"/>
</dbReference>
<feature type="transmembrane region" description="Helical" evidence="8">
    <location>
        <begin position="168"/>
        <end position="192"/>
    </location>
</feature>
<keyword evidence="6 8" id="KW-1133">Transmembrane helix</keyword>
<keyword evidence="7 8" id="KW-0472">Membrane</keyword>
<dbReference type="InterPro" id="IPR000515">
    <property type="entry name" value="MetI-like"/>
</dbReference>
<protein>
    <submittedName>
        <fullName evidence="10">Putative spermidine/putrescine transport system permease protein</fullName>
    </submittedName>
</protein>
<dbReference type="PANTHER" id="PTHR43357:SF4">
    <property type="entry name" value="INNER MEMBRANE ABC TRANSPORTER PERMEASE PROTEIN YDCV"/>
    <property type="match status" value="1"/>
</dbReference>
<evidence type="ECO:0000313" key="10">
    <source>
        <dbReference type="EMBL" id="SHH93773.1"/>
    </source>
</evidence>
<proteinExistence type="inferred from homology"/>
<comment type="subcellular location">
    <subcellularLocation>
        <location evidence="1">Cell inner membrane</location>
        <topology evidence="1">Multi-pass membrane protein</topology>
    </subcellularLocation>
    <subcellularLocation>
        <location evidence="8">Cell membrane</location>
        <topology evidence="8">Multi-pass membrane protein</topology>
    </subcellularLocation>
</comment>
<keyword evidence="4" id="KW-0997">Cell inner membrane</keyword>